<proteinExistence type="predicted"/>
<comment type="caution">
    <text evidence="1">The sequence shown here is derived from an EMBL/GenBank/DDBJ whole genome shotgun (WGS) entry which is preliminary data.</text>
</comment>
<dbReference type="AlphaFoldDB" id="X1QKK4"/>
<protein>
    <submittedName>
        <fullName evidence="1">Uncharacterized protein</fullName>
    </submittedName>
</protein>
<evidence type="ECO:0000313" key="1">
    <source>
        <dbReference type="EMBL" id="GAI51530.1"/>
    </source>
</evidence>
<reference evidence="1" key="1">
    <citation type="journal article" date="2014" name="Front. Microbiol.">
        <title>High frequency of phylogenetically diverse reductive dehalogenase-homologous genes in deep subseafloor sedimentary metagenomes.</title>
        <authorList>
            <person name="Kawai M."/>
            <person name="Futagami T."/>
            <person name="Toyoda A."/>
            <person name="Takaki Y."/>
            <person name="Nishi S."/>
            <person name="Hori S."/>
            <person name="Arai W."/>
            <person name="Tsubouchi T."/>
            <person name="Morono Y."/>
            <person name="Uchiyama I."/>
            <person name="Ito T."/>
            <person name="Fujiyama A."/>
            <person name="Inagaki F."/>
            <person name="Takami H."/>
        </authorList>
    </citation>
    <scope>NUCLEOTIDE SEQUENCE</scope>
    <source>
        <strain evidence="1">Expedition CK06-06</strain>
    </source>
</reference>
<feature type="non-terminal residue" evidence="1">
    <location>
        <position position="1"/>
    </location>
</feature>
<organism evidence="1">
    <name type="scientific">marine sediment metagenome</name>
    <dbReference type="NCBI Taxonomy" id="412755"/>
    <lineage>
        <taxon>unclassified sequences</taxon>
        <taxon>metagenomes</taxon>
        <taxon>ecological metagenomes</taxon>
    </lineage>
</organism>
<accession>X1QKK4</accession>
<dbReference type="EMBL" id="BARV01034883">
    <property type="protein sequence ID" value="GAI51530.1"/>
    <property type="molecule type" value="Genomic_DNA"/>
</dbReference>
<sequence length="39" mass="4526">LISFHNYYLTKDSICFSNRQQHQTLPEAVGSNLDRATEK</sequence>
<name>X1QKK4_9ZZZZ</name>
<gene>
    <name evidence="1" type="ORF">S06H3_54523</name>
</gene>